<dbReference type="GO" id="GO:0008270">
    <property type="term" value="F:zinc ion binding"/>
    <property type="evidence" value="ECO:0007669"/>
    <property type="project" value="UniProtKB-KW"/>
</dbReference>
<feature type="domain" description="RING-type" evidence="6">
    <location>
        <begin position="30"/>
        <end position="85"/>
    </location>
</feature>
<dbReference type="GO" id="GO:0016567">
    <property type="term" value="P:protein ubiquitination"/>
    <property type="evidence" value="ECO:0007669"/>
    <property type="project" value="TreeGrafter"/>
</dbReference>
<keyword evidence="2 4" id="KW-0863">Zinc-finger</keyword>
<dbReference type="InterPro" id="IPR017907">
    <property type="entry name" value="Znf_RING_CS"/>
</dbReference>
<feature type="compositionally biased region" description="Low complexity" evidence="5">
    <location>
        <begin position="474"/>
        <end position="497"/>
    </location>
</feature>
<dbReference type="AlphaFoldDB" id="A0A1Y6LJ18"/>
<dbReference type="InterPro" id="IPR018957">
    <property type="entry name" value="Znf_C3HC4_RING-type"/>
</dbReference>
<dbReference type="Pfam" id="PF00097">
    <property type="entry name" value="zf-C3HC4"/>
    <property type="match status" value="1"/>
</dbReference>
<sequence length="965" mass="107123">MAAERTDGPAEGGDGGGGGGLFDLEKELSCSICTDILHLPLTLLDCLHTFCGPCLKEWFAWQATAARASSTSSRNKKIYTCPSCRDAVRGTKADWRLATLLEGFLKANPGKGKSAEEKEELGRGYVPGEDILVPVEVRRREEGESEDEALVERVREASLANVESSDTARRRARERRRAERAQHSHEGPERRSQEQEVDVARHIEHQPSLRNLLGSDTTSLDVQQEILASIYAEGLLDGVDIDNLTSVQEEELTERIAEAYRRRQRMRERSRNRQVEDEPESLRGGGQRHHERPTTAVNVTRAGESGSSRPTDRSRRSDSSPQQHTQTRTTRPPISRPHLFDQTRPDPAARRHRRSASSTDQRSEPSSSGTSDVVTSAARSATDLSSSRRTADPDRPRPRAVSTNARSATDPSMRASTERVRNDTGVGLHPASANNSPRSRAFDRTHVELLPSQQTHHRSRSNEGTVSSDTAVQPPMTTSPTSTPTANTSGVHTAPTHAASATLAAPMPELPPSVSCTRCSRPDIEQQLHYTCTQCPASLDPDAPRSNLPFTLCLQCYRSGAGCHHWFGFGFAAQHRWSRSNTRSNDRPHILAPQKWLPATSSLPNVVKLALERSNLKSRRAALDRVEGKADEPTLLTGAFCEICHIFSNTTYWYCQICADGSWGYCHACVVRGNHCTHPLLPLAHISALPPSLRAADPNTRQFVAVPHLKEHSWVFLPVGVSCDGCDNILLPPKEPGREEWFHCYACNGGDYDLCWECYHDRTATSNQGRGRRGQWDLSWRRCERGHRMVILGTQSVDLGGPAPQGWTRLVRHEMVGGWRLKDDELTASTAVKDRAGVPPDGGAGYRYLALYARFPDEGVGDELTFPRNAEIREAEDLTDEWSIGVFAGKRTIDAWCLGIGRLMTKPATTHTMKTMITMKTKTTNTTETMKTMNTRYISYALLRYAHSPRREYQVEAESPETSQS</sequence>
<dbReference type="PANTHER" id="PTHR16079:SF4">
    <property type="entry name" value="E3 UBIQUITIN-PROTEIN LIGASE CHFR"/>
    <property type="match status" value="1"/>
</dbReference>
<feature type="compositionally biased region" description="Polar residues" evidence="5">
    <location>
        <begin position="462"/>
        <end position="471"/>
    </location>
</feature>
<feature type="compositionally biased region" description="Polar residues" evidence="5">
    <location>
        <begin position="401"/>
        <end position="410"/>
    </location>
</feature>
<dbReference type="InterPro" id="IPR013083">
    <property type="entry name" value="Znf_RING/FYVE/PHD"/>
</dbReference>
<gene>
    <name evidence="7" type="ORF">ZT1A5_G3930</name>
</gene>
<dbReference type="Gene3D" id="3.30.40.10">
    <property type="entry name" value="Zinc/RING finger domain, C3HC4 (zinc finger)"/>
    <property type="match status" value="1"/>
</dbReference>
<evidence type="ECO:0000313" key="8">
    <source>
        <dbReference type="Proteomes" id="UP000215453"/>
    </source>
</evidence>
<feature type="compositionally biased region" description="Basic and acidic residues" evidence="5">
    <location>
        <begin position="176"/>
        <end position="199"/>
    </location>
</feature>
<organism evidence="7 8">
    <name type="scientific">Zymoseptoria tritici ST99CH_1A5</name>
    <dbReference type="NCBI Taxonomy" id="1276529"/>
    <lineage>
        <taxon>Eukaryota</taxon>
        <taxon>Fungi</taxon>
        <taxon>Dikarya</taxon>
        <taxon>Ascomycota</taxon>
        <taxon>Pezizomycotina</taxon>
        <taxon>Dothideomycetes</taxon>
        <taxon>Dothideomycetidae</taxon>
        <taxon>Mycosphaerellales</taxon>
        <taxon>Mycosphaerellaceae</taxon>
        <taxon>Zymoseptoria</taxon>
    </lineage>
</organism>
<keyword evidence="1" id="KW-0479">Metal-binding</keyword>
<dbReference type="PANTHER" id="PTHR16079">
    <property type="entry name" value="UBIQUITIN LIGASE PROTEIN CHFR"/>
    <property type="match status" value="1"/>
</dbReference>
<dbReference type="GO" id="GO:0005634">
    <property type="term" value="C:nucleus"/>
    <property type="evidence" value="ECO:0007669"/>
    <property type="project" value="TreeGrafter"/>
</dbReference>
<dbReference type="EMBL" id="LT882678">
    <property type="protein sequence ID" value="SMY22491.1"/>
    <property type="molecule type" value="Genomic_DNA"/>
</dbReference>
<proteinExistence type="predicted"/>
<name>A0A1Y6LJ18_ZYMTR</name>
<feature type="compositionally biased region" description="Basic and acidic residues" evidence="5">
    <location>
        <begin position="263"/>
        <end position="276"/>
    </location>
</feature>
<dbReference type="InterPro" id="IPR043145">
    <property type="entry name" value="Znf_ZZ_sf"/>
</dbReference>
<feature type="compositionally biased region" description="Polar residues" evidence="5">
    <location>
        <begin position="364"/>
        <end position="384"/>
    </location>
</feature>
<evidence type="ECO:0000256" key="1">
    <source>
        <dbReference type="ARBA" id="ARBA00022723"/>
    </source>
</evidence>
<evidence type="ECO:0000256" key="5">
    <source>
        <dbReference type="SAM" id="MobiDB-lite"/>
    </source>
</evidence>
<dbReference type="InterPro" id="IPR001841">
    <property type="entry name" value="Znf_RING"/>
</dbReference>
<feature type="compositionally biased region" description="Basic and acidic residues" evidence="5">
    <location>
        <begin position="338"/>
        <end position="349"/>
    </location>
</feature>
<dbReference type="PROSITE" id="PS00518">
    <property type="entry name" value="ZF_RING_1"/>
    <property type="match status" value="1"/>
</dbReference>
<reference evidence="7 8" key="1">
    <citation type="submission" date="2016-10" db="EMBL/GenBank/DDBJ databases">
        <authorList>
            <person name="Varghese N."/>
        </authorList>
    </citation>
    <scope>NUCLEOTIDE SEQUENCE [LARGE SCALE GENOMIC DNA]</scope>
</reference>
<dbReference type="Gene3D" id="3.30.60.90">
    <property type="match status" value="2"/>
</dbReference>
<feature type="region of interest" description="Disordered" evidence="5">
    <location>
        <begin position="263"/>
        <end position="497"/>
    </location>
</feature>
<keyword evidence="3" id="KW-0862">Zinc</keyword>
<dbReference type="GO" id="GO:0004842">
    <property type="term" value="F:ubiquitin-protein transferase activity"/>
    <property type="evidence" value="ECO:0007669"/>
    <property type="project" value="TreeGrafter"/>
</dbReference>
<evidence type="ECO:0000256" key="2">
    <source>
        <dbReference type="ARBA" id="ARBA00022771"/>
    </source>
</evidence>
<evidence type="ECO:0000259" key="6">
    <source>
        <dbReference type="PROSITE" id="PS50089"/>
    </source>
</evidence>
<dbReference type="SMART" id="SM00184">
    <property type="entry name" value="RING"/>
    <property type="match status" value="1"/>
</dbReference>
<evidence type="ECO:0000313" key="7">
    <source>
        <dbReference type="EMBL" id="SMY22491.1"/>
    </source>
</evidence>
<dbReference type="Proteomes" id="UP000215453">
    <property type="component" value="Chromosome 3"/>
</dbReference>
<protein>
    <recommendedName>
        <fullName evidence="6">RING-type domain-containing protein</fullName>
    </recommendedName>
</protein>
<evidence type="ECO:0000256" key="3">
    <source>
        <dbReference type="ARBA" id="ARBA00022833"/>
    </source>
</evidence>
<accession>A0A1Y6LJ18</accession>
<dbReference type="GO" id="GO:0006511">
    <property type="term" value="P:ubiquitin-dependent protein catabolic process"/>
    <property type="evidence" value="ECO:0007669"/>
    <property type="project" value="TreeGrafter"/>
</dbReference>
<dbReference type="InterPro" id="IPR052256">
    <property type="entry name" value="E3_ubiquitin-ligase_CHFR"/>
</dbReference>
<feature type="region of interest" description="Disordered" evidence="5">
    <location>
        <begin position="161"/>
        <end position="199"/>
    </location>
</feature>
<dbReference type="SUPFAM" id="SSF57850">
    <property type="entry name" value="RING/U-box"/>
    <property type="match status" value="3"/>
</dbReference>
<feature type="compositionally biased region" description="Low complexity" evidence="5">
    <location>
        <begin position="319"/>
        <end position="333"/>
    </location>
</feature>
<evidence type="ECO:0000256" key="4">
    <source>
        <dbReference type="PROSITE-ProRule" id="PRU00175"/>
    </source>
</evidence>
<dbReference type="PROSITE" id="PS50089">
    <property type="entry name" value="ZF_RING_2"/>
    <property type="match status" value="1"/>
</dbReference>